<sequence>MVRIVERKKCLLLAIPMILGAMINPMINYTSSIVQTDIPVATYQPMKFPDVYMAKNNEDPYSNHSGYSGYKDKYEDKNTFIPIDSVENDMSNSNSYVIYNTILDEYLQYGNVYAHLESMNKHEVYKRLLDSLQEDFFGPDTIYGNSINNENSKKVLSHLLLSNLSPIESMAIKKIMSGGPENLYNPIEYNKSTFSSGANSSIFNNIITREVQTRSILSEFDSSLLEVFNELFAINSRFVVDRGTIETINKYASAVRTTYAYLSKQLLLALDSCKTQNVYSAESLQKIMLFSIEYLSDFGENITDSGISSDDDLHLTISDYVFKNIQEFSKDINNAYYFQATVINTILQIKELLPFIASSMDVLKLTEKTKDQIATIEYAEKSIQEGLNKAFDELFLFNPYFFDVKYVERINIYLQTSINKLLFGINIISVLLQKNIETLEVCLNEILDKADAYSADNKIELNMLNYSDKKFIQEIRRSSRIINRIEEQINGLKESLLNSQDSKTISSLIFKQEEDMDEWIDILYCKYKTCIDEDADEYEDEFRSGIEFSKTSNNSSKVKIGSNEARSDFVSKSQRFYLKYLKPILYIPISIIIYIHAEIIQ</sequence>
<keyword evidence="3" id="KW-1185">Reference proteome</keyword>
<dbReference type="HOGENOM" id="CLU_453478_0_0_1"/>
<evidence type="ECO:0000313" key="3">
    <source>
        <dbReference type="Proteomes" id="UP000002872"/>
    </source>
</evidence>
<dbReference type="OMA" id="WIDILYC"/>
<protein>
    <submittedName>
        <fullName evidence="2">Uncharacterized protein</fullName>
    </submittedName>
</protein>
<feature type="coiled-coil region" evidence="1">
    <location>
        <begin position="475"/>
        <end position="502"/>
    </location>
</feature>
<evidence type="ECO:0000256" key="1">
    <source>
        <dbReference type="SAM" id="Coils"/>
    </source>
</evidence>
<proteinExistence type="predicted"/>
<dbReference type="VEuPathDB" id="MicrosporidiaDB:NEQG_01631"/>
<dbReference type="InParanoid" id="I3EG40"/>
<evidence type="ECO:0000313" key="2">
    <source>
        <dbReference type="EMBL" id="EIJ88187.1"/>
    </source>
</evidence>
<dbReference type="EMBL" id="GL870879">
    <property type="protein sequence ID" value="EIJ88187.1"/>
    <property type="molecule type" value="Genomic_DNA"/>
</dbReference>
<keyword evidence="1" id="KW-0175">Coiled coil</keyword>
<accession>I3EG40</accession>
<dbReference type="Proteomes" id="UP000002872">
    <property type="component" value="Unassembled WGS sequence"/>
</dbReference>
<dbReference type="AlphaFoldDB" id="I3EG40"/>
<gene>
    <name evidence="2" type="ORF">NEQG_01631</name>
</gene>
<name>I3EG40_NEMP3</name>
<reference evidence="2" key="1">
    <citation type="submission" date="2011-01" db="EMBL/GenBank/DDBJ databases">
        <title>The Genome Sequence of Nematocida parisii strain ERTm3.</title>
        <authorList>
            <consortium name="The Broad Institute Genome Sequencing Platform"/>
            <consortium name="The Broad Institute Genome Sequencing Center for Infectious Disease"/>
            <person name="Cuomo C."/>
            <person name="Troemel E."/>
            <person name="Young S.K."/>
            <person name="Zeng Q."/>
            <person name="Gargeya S."/>
            <person name="Fitzgerald M."/>
            <person name="Haas B."/>
            <person name="Abouelleil A."/>
            <person name="Alvarado L."/>
            <person name="Arachchi H.M."/>
            <person name="Berlin A."/>
            <person name="Chapman S.B."/>
            <person name="Gearin G."/>
            <person name="Goldberg J."/>
            <person name="Griggs A."/>
            <person name="Gujja S."/>
            <person name="Hansen M."/>
            <person name="Heiman D."/>
            <person name="Howarth C."/>
            <person name="Larimer J."/>
            <person name="Lui A."/>
            <person name="MacDonald P.J.P."/>
            <person name="McCowen C."/>
            <person name="Montmayeur A."/>
            <person name="Murphy C."/>
            <person name="Neiman D."/>
            <person name="Pearson M."/>
            <person name="Priest M."/>
            <person name="Roberts A."/>
            <person name="Saif S."/>
            <person name="Shea T."/>
            <person name="Sisk P."/>
            <person name="Stolte C."/>
            <person name="Sykes S."/>
            <person name="Wortman J."/>
            <person name="Nusbaum C."/>
            <person name="Birren B."/>
        </authorList>
    </citation>
    <scope>NUCLEOTIDE SEQUENCE</scope>
    <source>
        <strain evidence="2">ERTm3</strain>
    </source>
</reference>
<dbReference type="OrthoDB" id="10306319at2759"/>
<organism evidence="2 3">
    <name type="scientific">Nematocida parisii (strain ERTm3)</name>
    <name type="common">Nematode killer fungus</name>
    <dbReference type="NCBI Taxonomy" id="935791"/>
    <lineage>
        <taxon>Eukaryota</taxon>
        <taxon>Fungi</taxon>
        <taxon>Fungi incertae sedis</taxon>
        <taxon>Microsporidia</taxon>
        <taxon>Nematocida</taxon>
    </lineage>
</organism>